<dbReference type="GO" id="GO:0003700">
    <property type="term" value="F:DNA-binding transcription factor activity"/>
    <property type="evidence" value="ECO:0007669"/>
    <property type="project" value="TreeGrafter"/>
</dbReference>
<reference evidence="6 7" key="1">
    <citation type="submission" date="2019-08" db="EMBL/GenBank/DDBJ databases">
        <title>Complete genome sequence of Rhodanobacter glycinis strain T01E-68 isolated from tomato root.</title>
        <authorList>
            <person name="Weon H.-Y."/>
            <person name="Lee S.A."/>
        </authorList>
    </citation>
    <scope>NUCLEOTIDE SEQUENCE [LARGE SCALE GENOMIC DNA]</scope>
    <source>
        <strain evidence="6 7">T01E-68</strain>
    </source>
</reference>
<protein>
    <submittedName>
        <fullName evidence="6">TetR/AcrR family transcriptional regulator</fullName>
    </submittedName>
</protein>
<keyword evidence="1" id="KW-0805">Transcription regulation</keyword>
<feature type="domain" description="HTH tetR-type" evidence="5">
    <location>
        <begin position="23"/>
        <end position="83"/>
    </location>
</feature>
<dbReference type="PROSITE" id="PS50977">
    <property type="entry name" value="HTH_TETR_2"/>
    <property type="match status" value="1"/>
</dbReference>
<proteinExistence type="predicted"/>
<keyword evidence="2 4" id="KW-0238">DNA-binding</keyword>
<dbReference type="Gene3D" id="1.10.357.10">
    <property type="entry name" value="Tetracycline Repressor, domain 2"/>
    <property type="match status" value="1"/>
</dbReference>
<evidence type="ECO:0000256" key="3">
    <source>
        <dbReference type="ARBA" id="ARBA00023163"/>
    </source>
</evidence>
<dbReference type="KEGG" id="rgl:CS053_06335"/>
<dbReference type="InterPro" id="IPR036271">
    <property type="entry name" value="Tet_transcr_reg_TetR-rel_C_sf"/>
</dbReference>
<evidence type="ECO:0000256" key="4">
    <source>
        <dbReference type="PROSITE-ProRule" id="PRU00335"/>
    </source>
</evidence>
<dbReference type="SUPFAM" id="SSF46689">
    <property type="entry name" value="Homeodomain-like"/>
    <property type="match status" value="1"/>
</dbReference>
<dbReference type="InterPro" id="IPR050109">
    <property type="entry name" value="HTH-type_TetR-like_transc_reg"/>
</dbReference>
<feature type="DNA-binding region" description="H-T-H motif" evidence="4">
    <location>
        <begin position="46"/>
        <end position="65"/>
    </location>
</feature>
<dbReference type="PANTHER" id="PTHR30055:SF234">
    <property type="entry name" value="HTH-TYPE TRANSCRIPTIONAL REGULATOR BETI"/>
    <property type="match status" value="1"/>
</dbReference>
<dbReference type="Proteomes" id="UP000321807">
    <property type="component" value="Chromosome"/>
</dbReference>
<dbReference type="PRINTS" id="PR00455">
    <property type="entry name" value="HTHTETR"/>
</dbReference>
<dbReference type="InterPro" id="IPR009057">
    <property type="entry name" value="Homeodomain-like_sf"/>
</dbReference>
<dbReference type="EMBL" id="CP042807">
    <property type="protein sequence ID" value="QEE24159.1"/>
    <property type="molecule type" value="Genomic_DNA"/>
</dbReference>
<dbReference type="GO" id="GO:0000976">
    <property type="term" value="F:transcription cis-regulatory region binding"/>
    <property type="evidence" value="ECO:0007669"/>
    <property type="project" value="TreeGrafter"/>
</dbReference>
<keyword evidence="3" id="KW-0804">Transcription</keyword>
<name>A0A5B9DXG2_9GAMM</name>
<sequence length="218" mass="23808">MHTMDHPVQCRYDVTVTTPTVPSPREHELLATAAREFATAGFEHASLNAVIRTCGMSKSSFYHRFDSKQALFDRVVDEAAAALAHELAAPDPAALAGPDFWPRLEAFVTHAVAALAKPAWYADLGKLFYLPDVSAERSAAMRRLLAGVDGWVQAVLKAGRSCGAVRDDLPASLQAELAFAMLQAMDRWSVAHMDDMKPAQRHRMASAQLGTLRRLLAP</sequence>
<dbReference type="Pfam" id="PF00440">
    <property type="entry name" value="TetR_N"/>
    <property type="match status" value="1"/>
</dbReference>
<accession>A0A5B9DXG2</accession>
<dbReference type="AlphaFoldDB" id="A0A5B9DXG2"/>
<evidence type="ECO:0000313" key="6">
    <source>
        <dbReference type="EMBL" id="QEE24159.1"/>
    </source>
</evidence>
<dbReference type="InterPro" id="IPR001647">
    <property type="entry name" value="HTH_TetR"/>
</dbReference>
<evidence type="ECO:0000256" key="1">
    <source>
        <dbReference type="ARBA" id="ARBA00023015"/>
    </source>
</evidence>
<gene>
    <name evidence="6" type="ORF">CS053_06335</name>
</gene>
<evidence type="ECO:0000256" key="2">
    <source>
        <dbReference type="ARBA" id="ARBA00023125"/>
    </source>
</evidence>
<evidence type="ECO:0000259" key="5">
    <source>
        <dbReference type="PROSITE" id="PS50977"/>
    </source>
</evidence>
<organism evidence="6 7">
    <name type="scientific">Rhodanobacter glycinis</name>
    <dbReference type="NCBI Taxonomy" id="582702"/>
    <lineage>
        <taxon>Bacteria</taxon>
        <taxon>Pseudomonadati</taxon>
        <taxon>Pseudomonadota</taxon>
        <taxon>Gammaproteobacteria</taxon>
        <taxon>Lysobacterales</taxon>
        <taxon>Rhodanobacteraceae</taxon>
        <taxon>Rhodanobacter</taxon>
    </lineage>
</organism>
<dbReference type="PANTHER" id="PTHR30055">
    <property type="entry name" value="HTH-TYPE TRANSCRIPTIONAL REGULATOR RUTR"/>
    <property type="match status" value="1"/>
</dbReference>
<dbReference type="SUPFAM" id="SSF48498">
    <property type="entry name" value="Tetracyclin repressor-like, C-terminal domain"/>
    <property type="match status" value="1"/>
</dbReference>
<evidence type="ECO:0000313" key="7">
    <source>
        <dbReference type="Proteomes" id="UP000321807"/>
    </source>
</evidence>